<feature type="coiled-coil region" evidence="7">
    <location>
        <begin position="97"/>
        <end position="124"/>
    </location>
</feature>
<dbReference type="InterPro" id="IPR013767">
    <property type="entry name" value="PAS_fold"/>
</dbReference>
<protein>
    <submittedName>
        <fullName evidence="12">Adaptive-response sensory-kinase SasA</fullName>
        <ecNumber evidence="12">2.7.-.-</ecNumber>
    </submittedName>
</protein>
<evidence type="ECO:0000256" key="5">
    <source>
        <dbReference type="ARBA" id="ARBA00022840"/>
    </source>
</evidence>
<name>A0A7G9Z1B3_9EURY</name>
<dbReference type="InterPro" id="IPR036097">
    <property type="entry name" value="HisK_dim/P_sf"/>
</dbReference>
<evidence type="ECO:0000256" key="7">
    <source>
        <dbReference type="SAM" id="Coils"/>
    </source>
</evidence>
<feature type="domain" description="PAC" evidence="11">
    <location>
        <begin position="197"/>
        <end position="253"/>
    </location>
</feature>
<evidence type="ECO:0000256" key="1">
    <source>
        <dbReference type="ARBA" id="ARBA00022553"/>
    </source>
</evidence>
<keyword evidence="8" id="KW-1133">Transmembrane helix</keyword>
<dbReference type="SMART" id="SM00091">
    <property type="entry name" value="PAS"/>
    <property type="match status" value="1"/>
</dbReference>
<dbReference type="PROSITE" id="PS50113">
    <property type="entry name" value="PAC"/>
    <property type="match status" value="1"/>
</dbReference>
<dbReference type="CDD" id="cd00082">
    <property type="entry name" value="HisKA"/>
    <property type="match status" value="1"/>
</dbReference>
<evidence type="ECO:0000313" key="12">
    <source>
        <dbReference type="EMBL" id="QNO54047.1"/>
    </source>
</evidence>
<keyword evidence="2 12" id="KW-0808">Transferase</keyword>
<evidence type="ECO:0000259" key="11">
    <source>
        <dbReference type="PROSITE" id="PS50113"/>
    </source>
</evidence>
<dbReference type="EC" id="2.7.-.-" evidence="12"/>
<keyword evidence="8" id="KW-0472">Membrane</keyword>
<evidence type="ECO:0000256" key="8">
    <source>
        <dbReference type="SAM" id="Phobius"/>
    </source>
</evidence>
<evidence type="ECO:0000256" key="4">
    <source>
        <dbReference type="ARBA" id="ARBA00022777"/>
    </source>
</evidence>
<dbReference type="EMBL" id="MT631559">
    <property type="protein sequence ID" value="QNO54047.1"/>
    <property type="molecule type" value="Genomic_DNA"/>
</dbReference>
<dbReference type="InterPro" id="IPR004358">
    <property type="entry name" value="Sig_transdc_His_kin-like_C"/>
</dbReference>
<feature type="transmembrane region" description="Helical" evidence="8">
    <location>
        <begin position="10"/>
        <end position="28"/>
    </location>
</feature>
<dbReference type="InterPro" id="IPR003594">
    <property type="entry name" value="HATPase_dom"/>
</dbReference>
<organism evidence="12">
    <name type="scientific">Candidatus Methanophagaceae archaeon ANME-1 ERB6</name>
    <dbReference type="NCBI Taxonomy" id="2759912"/>
    <lineage>
        <taxon>Archaea</taxon>
        <taxon>Methanobacteriati</taxon>
        <taxon>Methanobacteriota</taxon>
        <taxon>Stenosarchaea group</taxon>
        <taxon>Methanomicrobia</taxon>
        <taxon>Candidatus Methanophagales</taxon>
        <taxon>Candidatus Methanophagaceae</taxon>
    </lineage>
</organism>
<dbReference type="PRINTS" id="PR00344">
    <property type="entry name" value="BCTRLSENSOR"/>
</dbReference>
<dbReference type="GO" id="GO:0000155">
    <property type="term" value="F:phosphorelay sensor kinase activity"/>
    <property type="evidence" value="ECO:0007669"/>
    <property type="project" value="InterPro"/>
</dbReference>
<dbReference type="CDD" id="cd00130">
    <property type="entry name" value="PAS"/>
    <property type="match status" value="1"/>
</dbReference>
<feature type="transmembrane region" description="Helical" evidence="8">
    <location>
        <begin position="59"/>
        <end position="78"/>
    </location>
</feature>
<dbReference type="Pfam" id="PF02518">
    <property type="entry name" value="HATPase_c"/>
    <property type="match status" value="1"/>
</dbReference>
<keyword evidence="4 12" id="KW-0418">Kinase</keyword>
<dbReference type="InterPro" id="IPR036890">
    <property type="entry name" value="HATPase_C_sf"/>
</dbReference>
<dbReference type="Gene3D" id="3.30.450.20">
    <property type="entry name" value="PAS domain"/>
    <property type="match status" value="1"/>
</dbReference>
<feature type="transmembrane region" description="Helical" evidence="8">
    <location>
        <begin position="34"/>
        <end position="52"/>
    </location>
</feature>
<evidence type="ECO:0000256" key="6">
    <source>
        <dbReference type="ARBA" id="ARBA00023012"/>
    </source>
</evidence>
<dbReference type="InterPro" id="IPR005467">
    <property type="entry name" value="His_kinase_dom"/>
</dbReference>
<keyword evidence="7" id="KW-0175">Coiled coil</keyword>
<keyword evidence="1" id="KW-0597">Phosphoprotein</keyword>
<accession>A0A7G9Z1B3</accession>
<dbReference type="AlphaFoldDB" id="A0A7G9Z1B3"/>
<dbReference type="InterPro" id="IPR000700">
    <property type="entry name" value="PAS-assoc_C"/>
</dbReference>
<evidence type="ECO:0000256" key="3">
    <source>
        <dbReference type="ARBA" id="ARBA00022741"/>
    </source>
</evidence>
<dbReference type="SMART" id="SM00387">
    <property type="entry name" value="HATPase_c"/>
    <property type="match status" value="1"/>
</dbReference>
<dbReference type="GO" id="GO:0006355">
    <property type="term" value="P:regulation of DNA-templated transcription"/>
    <property type="evidence" value="ECO:0007669"/>
    <property type="project" value="InterPro"/>
</dbReference>
<dbReference type="InterPro" id="IPR035965">
    <property type="entry name" value="PAS-like_dom_sf"/>
</dbReference>
<feature type="domain" description="Histidine kinase" evidence="9">
    <location>
        <begin position="273"/>
        <end position="502"/>
    </location>
</feature>
<keyword evidence="8" id="KW-0812">Transmembrane</keyword>
<keyword evidence="3" id="KW-0547">Nucleotide-binding</keyword>
<dbReference type="PROSITE" id="PS51257">
    <property type="entry name" value="PROKAR_LIPOPROTEIN"/>
    <property type="match status" value="1"/>
</dbReference>
<dbReference type="SUPFAM" id="SSF55785">
    <property type="entry name" value="PYP-like sensor domain (PAS domain)"/>
    <property type="match status" value="1"/>
</dbReference>
<dbReference type="Gene3D" id="3.30.565.10">
    <property type="entry name" value="Histidine kinase-like ATPase, C-terminal domain"/>
    <property type="match status" value="1"/>
</dbReference>
<feature type="domain" description="PAS" evidence="10">
    <location>
        <begin position="132"/>
        <end position="191"/>
    </location>
</feature>
<dbReference type="PROSITE" id="PS50109">
    <property type="entry name" value="HIS_KIN"/>
    <property type="match status" value="1"/>
</dbReference>
<dbReference type="InterPro" id="IPR003661">
    <property type="entry name" value="HisK_dim/P_dom"/>
</dbReference>
<evidence type="ECO:0000256" key="2">
    <source>
        <dbReference type="ARBA" id="ARBA00022679"/>
    </source>
</evidence>
<evidence type="ECO:0000259" key="10">
    <source>
        <dbReference type="PROSITE" id="PS50112"/>
    </source>
</evidence>
<reference evidence="12" key="1">
    <citation type="submission" date="2020-06" db="EMBL/GenBank/DDBJ databases">
        <title>Unique genomic features of the anaerobic methanotrophic archaea.</title>
        <authorList>
            <person name="Chadwick G.L."/>
            <person name="Skennerton C.T."/>
            <person name="Laso-Perez R."/>
            <person name="Leu A.O."/>
            <person name="Speth D.R."/>
            <person name="Yu H."/>
            <person name="Morgan-Lang C."/>
            <person name="Hatzenpichler R."/>
            <person name="Goudeau D."/>
            <person name="Malmstrom R."/>
            <person name="Brazelton W.J."/>
            <person name="Woyke T."/>
            <person name="Hallam S.J."/>
            <person name="Tyson G.W."/>
            <person name="Wegener G."/>
            <person name="Boetius A."/>
            <person name="Orphan V."/>
        </authorList>
    </citation>
    <scope>NUCLEOTIDE SEQUENCE</scope>
</reference>
<gene>
    <name evidence="12" type="primary">sasA</name>
    <name evidence="12" type="ORF">KFAGBJAM_00030</name>
</gene>
<dbReference type="SUPFAM" id="SSF55874">
    <property type="entry name" value="ATPase domain of HSP90 chaperone/DNA topoisomerase II/histidine kinase"/>
    <property type="match status" value="1"/>
</dbReference>
<dbReference type="InterPro" id="IPR000014">
    <property type="entry name" value="PAS"/>
</dbReference>
<proteinExistence type="predicted"/>
<dbReference type="PANTHER" id="PTHR43065">
    <property type="entry name" value="SENSOR HISTIDINE KINASE"/>
    <property type="match status" value="1"/>
</dbReference>
<dbReference type="Pfam" id="PF00989">
    <property type="entry name" value="PAS"/>
    <property type="match status" value="1"/>
</dbReference>
<sequence>MVKPKEKYKIIVMAILLAGACMLTYYFHAVLNTGTVFTHFFYIPIILASVWWRRKGLAVAIFLAALLIFSHIFVRAEVVTANDYFRAFMFVGVALVVAILSEKIEDAEAKLKNYAKYLKDEVEERTKDLAKERDYTRHLIESSPDFQMILDKDGKIMDVNEAFECVVGKSRENLIGTSIYNCMPKEETEKLIAEIFEKEKVRYIELTADIPGKGTLIWSLSGTVFTTPEGELGIYVSGRDITEQRQAEEELRAKELQLVHSSRLSSLGEMATGIAHEINQPLSIISMAAEGILRDIKKKRLDVSLLPKDIEDISNNVKRIDGLITHMRTYARRPEEWKSVEPAELLNDAFVMLGEQFRVHNIAVSREAKEGLPAIEVDPRQVEQVFVNILLNARQVLDERGEEAEREEKGFEKRLVCRVSREKVKEKDYVVFEFADNAYGVPEDQKTRIFEPFFTTKETGEGTGLGLSIAYGIVTRALDGKIWVEDNDIGGASFKVALPVRVQKSENREQKSENRK</sequence>
<feature type="transmembrane region" description="Helical" evidence="8">
    <location>
        <begin position="84"/>
        <end position="101"/>
    </location>
</feature>
<dbReference type="Gene3D" id="1.10.287.130">
    <property type="match status" value="1"/>
</dbReference>
<keyword evidence="6" id="KW-0902">Two-component regulatory system</keyword>
<dbReference type="PROSITE" id="PS50112">
    <property type="entry name" value="PAS"/>
    <property type="match status" value="1"/>
</dbReference>
<dbReference type="SMART" id="SM00388">
    <property type="entry name" value="HisKA"/>
    <property type="match status" value="1"/>
</dbReference>
<dbReference type="SUPFAM" id="SSF47384">
    <property type="entry name" value="Homodimeric domain of signal transducing histidine kinase"/>
    <property type="match status" value="1"/>
</dbReference>
<keyword evidence="5" id="KW-0067">ATP-binding</keyword>
<dbReference type="GO" id="GO:0005524">
    <property type="term" value="F:ATP binding"/>
    <property type="evidence" value="ECO:0007669"/>
    <property type="project" value="UniProtKB-KW"/>
</dbReference>
<dbReference type="Pfam" id="PF00512">
    <property type="entry name" value="HisKA"/>
    <property type="match status" value="1"/>
</dbReference>
<dbReference type="PANTHER" id="PTHR43065:SF10">
    <property type="entry name" value="PEROXIDE STRESS-ACTIVATED HISTIDINE KINASE MAK3"/>
    <property type="match status" value="1"/>
</dbReference>
<evidence type="ECO:0000259" key="9">
    <source>
        <dbReference type="PROSITE" id="PS50109"/>
    </source>
</evidence>
<dbReference type="NCBIfam" id="TIGR00229">
    <property type="entry name" value="sensory_box"/>
    <property type="match status" value="1"/>
</dbReference>